<evidence type="ECO:0000256" key="3">
    <source>
        <dbReference type="ARBA" id="ARBA00022989"/>
    </source>
</evidence>
<dbReference type="GO" id="GO:0043190">
    <property type="term" value="C:ATP-binding cassette (ABC) transporter complex"/>
    <property type="evidence" value="ECO:0007669"/>
    <property type="project" value="InterPro"/>
</dbReference>
<evidence type="ECO:0000313" key="7">
    <source>
        <dbReference type="EMBL" id="RXV67100.1"/>
    </source>
</evidence>
<protein>
    <submittedName>
        <fullName evidence="7">ABC transporter permease</fullName>
    </submittedName>
</protein>
<dbReference type="RefSeq" id="WP_004049317.1">
    <property type="nucleotide sequence ID" value="NZ_AP025728.1"/>
</dbReference>
<feature type="transmembrane region" description="Helical" evidence="5">
    <location>
        <begin position="50"/>
        <end position="70"/>
    </location>
</feature>
<evidence type="ECO:0000313" key="9">
    <source>
        <dbReference type="Proteomes" id="UP000289316"/>
    </source>
</evidence>
<dbReference type="InterPro" id="IPR000412">
    <property type="entry name" value="ABC_2_transport"/>
</dbReference>
<dbReference type="PIRSF" id="PIRSF006648">
    <property type="entry name" value="DrrB"/>
    <property type="match status" value="1"/>
</dbReference>
<dbReference type="AlphaFoldDB" id="A0A4Q2AE00"/>
<proteinExistence type="predicted"/>
<reference evidence="7 9" key="1">
    <citation type="submission" date="2018-09" db="EMBL/GenBank/DDBJ databases">
        <title>Murine metabolic-syndrome-specific gut microbial biobank.</title>
        <authorList>
            <person name="Liu C."/>
        </authorList>
    </citation>
    <scope>NUCLEOTIDE SEQUENCE [LARGE SCALE GENOMIC DNA]</scope>
    <source>
        <strain evidence="7 9">C-30</strain>
    </source>
</reference>
<dbReference type="Proteomes" id="UP000306855">
    <property type="component" value="Unassembled WGS sequence"/>
</dbReference>
<keyword evidence="4 5" id="KW-0472">Membrane</keyword>
<accession>A0A4Q2AE00</accession>
<keyword evidence="2 5" id="KW-0812">Transmembrane</keyword>
<dbReference type="OrthoDB" id="63188at2"/>
<feature type="transmembrane region" description="Helical" evidence="5">
    <location>
        <begin position="127"/>
        <end position="149"/>
    </location>
</feature>
<dbReference type="EMBL" id="SRYK01000013">
    <property type="protein sequence ID" value="TGY56071.1"/>
    <property type="molecule type" value="Genomic_DNA"/>
</dbReference>
<evidence type="ECO:0000313" key="8">
    <source>
        <dbReference type="EMBL" id="TGY56071.1"/>
    </source>
</evidence>
<feature type="transmembrane region" description="Helical" evidence="5">
    <location>
        <begin position="20"/>
        <end position="38"/>
    </location>
</feature>
<reference evidence="8 10" key="2">
    <citation type="submission" date="2019-04" db="EMBL/GenBank/DDBJ databases">
        <title>Microbes associate with the intestines of laboratory mice.</title>
        <authorList>
            <person name="Navarre W."/>
            <person name="Wong E."/>
            <person name="Huang K."/>
            <person name="Tropini C."/>
            <person name="Ng K."/>
            <person name="Yu B."/>
        </authorList>
    </citation>
    <scope>NUCLEOTIDE SEQUENCE [LARGE SCALE GENOMIC DNA]</scope>
    <source>
        <strain evidence="8 10">NM26_J9</strain>
    </source>
</reference>
<dbReference type="GO" id="GO:0140359">
    <property type="term" value="F:ABC-type transporter activity"/>
    <property type="evidence" value="ECO:0007669"/>
    <property type="project" value="InterPro"/>
</dbReference>
<dbReference type="InterPro" id="IPR051784">
    <property type="entry name" value="Nod_factor_ABC_transporter"/>
</dbReference>
<evidence type="ECO:0000313" key="10">
    <source>
        <dbReference type="Proteomes" id="UP000306855"/>
    </source>
</evidence>
<comment type="caution">
    <text evidence="7">The sequence shown here is derived from an EMBL/GenBank/DDBJ whole genome shotgun (WGS) entry which is preliminary data.</text>
</comment>
<feature type="transmembrane region" description="Helical" evidence="5">
    <location>
        <begin position="91"/>
        <end position="115"/>
    </location>
</feature>
<dbReference type="PANTHER" id="PTHR43229">
    <property type="entry name" value="NODULATION PROTEIN J"/>
    <property type="match status" value="1"/>
</dbReference>
<dbReference type="EMBL" id="QZFR01000085">
    <property type="protein sequence ID" value="RXV67100.1"/>
    <property type="molecule type" value="Genomic_DNA"/>
</dbReference>
<feature type="transmembrane region" description="Helical" evidence="5">
    <location>
        <begin position="156"/>
        <end position="175"/>
    </location>
</feature>
<dbReference type="PANTHER" id="PTHR43229:SF2">
    <property type="entry name" value="NODULATION PROTEIN J"/>
    <property type="match status" value="1"/>
</dbReference>
<evidence type="ECO:0000256" key="1">
    <source>
        <dbReference type="ARBA" id="ARBA00004141"/>
    </source>
</evidence>
<evidence type="ECO:0000256" key="2">
    <source>
        <dbReference type="ARBA" id="ARBA00022692"/>
    </source>
</evidence>
<sequence>MWYQSKFNFKRIILRNPNFLFFDILIPVLFYLLFTKILSDDMGFKRDYLVSMMIYANLLGSVLTVANTLVNDYVSGYAKSLRLLPVKQWQYYISIGSIFWLLNVFCVIALGLTGWLFNGIVFSVKLWLILVGIIPLLATPLMLIGVLLAQTHDTNTVNILGNIVFLLAIVSGLWFPFKTLPHWIQIIGGHTPVYYIAEIARELVSGKMITWDYLVGVIIWSLLLGSLIYLIEKTIARTC</sequence>
<name>A0A4Q2AE00_9LACO</name>
<gene>
    <name evidence="7" type="ORF">D6C19_09500</name>
    <name evidence="8" type="ORF">E5340_03995</name>
</gene>
<evidence type="ECO:0000259" key="6">
    <source>
        <dbReference type="Pfam" id="PF12698"/>
    </source>
</evidence>
<dbReference type="Proteomes" id="UP000289316">
    <property type="component" value="Unassembled WGS sequence"/>
</dbReference>
<dbReference type="Pfam" id="PF12698">
    <property type="entry name" value="ABC2_membrane_3"/>
    <property type="match status" value="1"/>
</dbReference>
<dbReference type="InterPro" id="IPR013525">
    <property type="entry name" value="ABC2_TM"/>
</dbReference>
<evidence type="ECO:0000256" key="4">
    <source>
        <dbReference type="ARBA" id="ARBA00023136"/>
    </source>
</evidence>
<keyword evidence="3 5" id="KW-1133">Transmembrane helix</keyword>
<feature type="transmembrane region" description="Helical" evidence="5">
    <location>
        <begin position="213"/>
        <end position="231"/>
    </location>
</feature>
<organism evidence="7 9">
    <name type="scientific">Ligilactobacillus murinus</name>
    <dbReference type="NCBI Taxonomy" id="1622"/>
    <lineage>
        <taxon>Bacteria</taxon>
        <taxon>Bacillati</taxon>
        <taxon>Bacillota</taxon>
        <taxon>Bacilli</taxon>
        <taxon>Lactobacillales</taxon>
        <taxon>Lactobacillaceae</taxon>
        <taxon>Ligilactobacillus</taxon>
    </lineage>
</organism>
<feature type="domain" description="ABC-2 type transporter transmembrane" evidence="6">
    <location>
        <begin position="46"/>
        <end position="230"/>
    </location>
</feature>
<comment type="subcellular location">
    <subcellularLocation>
        <location evidence="1">Membrane</location>
        <topology evidence="1">Multi-pass membrane protein</topology>
    </subcellularLocation>
</comment>
<evidence type="ECO:0000256" key="5">
    <source>
        <dbReference type="SAM" id="Phobius"/>
    </source>
</evidence>